<dbReference type="InterPro" id="IPR036772">
    <property type="entry name" value="SRCR-like_dom_sf"/>
</dbReference>
<name>A0A8B9QPL5_ANAPL</name>
<evidence type="ECO:0000313" key="8">
    <source>
        <dbReference type="Ensembl" id="ENSAPLP00020000496.1"/>
    </source>
</evidence>
<feature type="disulfide bond" evidence="4">
    <location>
        <begin position="633"/>
        <end position="643"/>
    </location>
</feature>
<evidence type="ECO:0000256" key="2">
    <source>
        <dbReference type="ARBA" id="ARBA00022737"/>
    </source>
</evidence>
<dbReference type="PANTHER" id="PTHR19331">
    <property type="entry name" value="SCAVENGER RECEPTOR DOMAIN-CONTAINING"/>
    <property type="match status" value="1"/>
</dbReference>
<dbReference type="Proteomes" id="UP000694400">
    <property type="component" value="Chromosome 5"/>
</dbReference>
<feature type="domain" description="SRCR" evidence="7">
    <location>
        <begin position="566"/>
        <end position="664"/>
    </location>
</feature>
<evidence type="ECO:0000256" key="1">
    <source>
        <dbReference type="ARBA" id="ARBA00022729"/>
    </source>
</evidence>
<dbReference type="FunFam" id="3.10.250.10:FF:000009">
    <property type="entry name" value="WC1"/>
    <property type="match status" value="1"/>
</dbReference>
<feature type="signal peptide" evidence="6">
    <location>
        <begin position="1"/>
        <end position="18"/>
    </location>
</feature>
<feature type="domain" description="SRCR" evidence="7">
    <location>
        <begin position="116"/>
        <end position="217"/>
    </location>
</feature>
<dbReference type="FunFam" id="3.10.250.10:FF:000002">
    <property type="entry name" value="Scavenger receptor cysteine-rich type 1 protein M130"/>
    <property type="match status" value="1"/>
</dbReference>
<dbReference type="PRINTS" id="PR00258">
    <property type="entry name" value="SPERACTRCPTR"/>
</dbReference>
<reference evidence="8" key="1">
    <citation type="submission" date="2019-08" db="EMBL/GenBank/DDBJ databases">
        <title>Three high-quality genomes provides insights into domestication of ducks.</title>
        <authorList>
            <person name="Hou Z.C."/>
            <person name="Zhu F."/>
            <person name="Yin Z.T."/>
            <person name="Zhang F."/>
        </authorList>
    </citation>
    <scope>NUCLEOTIDE SEQUENCE [LARGE SCALE GENOMIC DNA]</scope>
</reference>
<dbReference type="Pfam" id="PF00530">
    <property type="entry name" value="SRCR"/>
    <property type="match status" value="3"/>
</dbReference>
<evidence type="ECO:0000256" key="6">
    <source>
        <dbReference type="SAM" id="SignalP"/>
    </source>
</evidence>
<keyword evidence="2" id="KW-0677">Repeat</keyword>
<reference evidence="8" key="2">
    <citation type="submission" date="2025-08" db="UniProtKB">
        <authorList>
            <consortium name="Ensembl"/>
        </authorList>
    </citation>
    <scope>IDENTIFICATION</scope>
</reference>
<feature type="region of interest" description="Disordered" evidence="5">
    <location>
        <begin position="232"/>
        <end position="252"/>
    </location>
</feature>
<evidence type="ECO:0000256" key="4">
    <source>
        <dbReference type="PROSITE-ProRule" id="PRU00196"/>
    </source>
</evidence>
<organism evidence="8 9">
    <name type="scientific">Anas platyrhynchos</name>
    <name type="common">Mallard</name>
    <name type="synonym">Anas boschas</name>
    <dbReference type="NCBI Taxonomy" id="8839"/>
    <lineage>
        <taxon>Eukaryota</taxon>
        <taxon>Metazoa</taxon>
        <taxon>Chordata</taxon>
        <taxon>Craniata</taxon>
        <taxon>Vertebrata</taxon>
        <taxon>Euteleostomi</taxon>
        <taxon>Archelosauria</taxon>
        <taxon>Archosauria</taxon>
        <taxon>Dinosauria</taxon>
        <taxon>Saurischia</taxon>
        <taxon>Theropoda</taxon>
        <taxon>Coelurosauria</taxon>
        <taxon>Aves</taxon>
        <taxon>Neognathae</taxon>
        <taxon>Galloanserae</taxon>
        <taxon>Anseriformes</taxon>
        <taxon>Anatidae</taxon>
        <taxon>Anatinae</taxon>
        <taxon>Anas</taxon>
    </lineage>
</organism>
<dbReference type="AlphaFoldDB" id="A0A8B9QPL5"/>
<feature type="chain" id="PRO_5034357812" description="SRCR domain-containing protein" evidence="6">
    <location>
        <begin position="19"/>
        <end position="729"/>
    </location>
</feature>
<dbReference type="PROSITE" id="PS50287">
    <property type="entry name" value="SRCR_2"/>
    <property type="match status" value="3"/>
</dbReference>
<feature type="domain" description="SRCR" evidence="7">
    <location>
        <begin position="351"/>
        <end position="454"/>
    </location>
</feature>
<evidence type="ECO:0000313" key="9">
    <source>
        <dbReference type="Proteomes" id="UP000694400"/>
    </source>
</evidence>
<protein>
    <recommendedName>
        <fullName evidence="7">SRCR domain-containing protein</fullName>
    </recommendedName>
</protein>
<comment type="caution">
    <text evidence="4">Lacks conserved residue(s) required for the propagation of feature annotation.</text>
</comment>
<proteinExistence type="predicted"/>
<evidence type="ECO:0000256" key="5">
    <source>
        <dbReference type="SAM" id="MobiDB-lite"/>
    </source>
</evidence>
<dbReference type="Ensembl" id="ENSAPLT00020000530.1">
    <property type="protein sequence ID" value="ENSAPLP00020000496.1"/>
    <property type="gene ID" value="ENSAPLG00020000389.1"/>
</dbReference>
<sequence>MVPARALGLLLCVQLCGGECLGWLWGRGKQWGRRWPWEAVGKGAAVGQASPGLSKVPGVAHRQRGTAAGGWRWALCWPCGGEARGRVSRSAGAGDAVLGFPSPGLSPVPGAEELELRLAAGRGPCEGRVEVKLRGQWGTVADDAWDIEDAEVVCQQMGCGSAVGAYPSSRFGQAEGSISLGFVDCNGTEKRHPGECPVALLGEPACPPGHAAAVNCSGGCRGRGDPWQAGTGATGGWRWPRAPGPGPAWLRGRGTTELPRWRAGSWAAVCQRRSTLCRPPARAPWSCRSCAVLAARSSWRSATPRGLPQRPATAPQRRPLPAQVSAPGRAAGAQRVPPAPCWPSRAGSRRLRLAGGPGRCAGRVEVYSEGTWGTVCQDAWDLPDADVVCRQLGCGRALEAPGSERFGPSVGTSGPVELQELRCAGSEELLAQCNASGSAAAPGHSPPEAAVACSGECAGKGRRCPAGAPSPMLALPCRQPAAEAGGRPRALRRQGGGVQRGHVGHRVPGRLGPARCRRRVPPAGLRAGLGGAWLRALRARRGDAVVSTVIPQLGGEQAPLPVGWLLRLAGGSSSCSGRLEVLREGTWGHVCANDTSPATAAVVCRQLGCGSGGRLAAVPAQGSVPAWLGWVRCQEGAPSLWRCPSAPWHLQSCGPEGVAHIACDEDTEDTSVATSTAGSSCRHGGACPGGSARAHCPLPPAPAPRRIPASRCPSPSLQVPAAAAAALPH</sequence>
<reference evidence="8" key="3">
    <citation type="submission" date="2025-09" db="UniProtKB">
        <authorList>
            <consortium name="Ensembl"/>
        </authorList>
    </citation>
    <scope>IDENTIFICATION</scope>
</reference>
<keyword evidence="1 6" id="KW-0732">Signal</keyword>
<keyword evidence="3 4" id="KW-1015">Disulfide bond</keyword>
<dbReference type="SMART" id="SM00202">
    <property type="entry name" value="SR"/>
    <property type="match status" value="3"/>
</dbReference>
<evidence type="ECO:0000256" key="3">
    <source>
        <dbReference type="ARBA" id="ARBA00023157"/>
    </source>
</evidence>
<feature type="disulfide bond" evidence="4">
    <location>
        <begin position="423"/>
        <end position="433"/>
    </location>
</feature>
<feature type="compositionally biased region" description="Low complexity" evidence="5">
    <location>
        <begin position="236"/>
        <end position="252"/>
    </location>
</feature>
<evidence type="ECO:0000259" key="7">
    <source>
        <dbReference type="PROSITE" id="PS50287"/>
    </source>
</evidence>
<feature type="region of interest" description="Disordered" evidence="5">
    <location>
        <begin position="484"/>
        <end position="515"/>
    </location>
</feature>
<dbReference type="FunFam" id="3.10.250.10:FF:000012">
    <property type="entry name" value="CD163 molecule like 1"/>
    <property type="match status" value="1"/>
</dbReference>
<dbReference type="GO" id="GO:0016020">
    <property type="term" value="C:membrane"/>
    <property type="evidence" value="ECO:0007669"/>
    <property type="project" value="InterPro"/>
</dbReference>
<feature type="compositionally biased region" description="Low complexity" evidence="5">
    <location>
        <begin position="307"/>
        <end position="323"/>
    </location>
</feature>
<feature type="region of interest" description="Disordered" evidence="5">
    <location>
        <begin position="301"/>
        <end position="341"/>
    </location>
</feature>
<dbReference type="SUPFAM" id="SSF56487">
    <property type="entry name" value="SRCR-like"/>
    <property type="match status" value="3"/>
</dbReference>
<dbReference type="InterPro" id="IPR001190">
    <property type="entry name" value="SRCR"/>
</dbReference>
<accession>A0A8B9QPL5</accession>
<dbReference type="Gene3D" id="3.10.250.10">
    <property type="entry name" value="SRCR-like domain"/>
    <property type="match status" value="3"/>
</dbReference>
<dbReference type="PANTHER" id="PTHR19331:SF484">
    <property type="entry name" value="SRCR DOMAIN-CONTAINING PROTEIN"/>
    <property type="match status" value="1"/>
</dbReference>
<dbReference type="PROSITE" id="PS00420">
    <property type="entry name" value="SRCR_1"/>
    <property type="match status" value="1"/>
</dbReference>